<dbReference type="EMBL" id="VDMD01000001">
    <property type="protein sequence ID" value="TRM68789.1"/>
    <property type="molecule type" value="Genomic_DNA"/>
</dbReference>
<organism evidence="1 2">
    <name type="scientific">Schizophyllum amplum</name>
    <dbReference type="NCBI Taxonomy" id="97359"/>
    <lineage>
        <taxon>Eukaryota</taxon>
        <taxon>Fungi</taxon>
        <taxon>Dikarya</taxon>
        <taxon>Basidiomycota</taxon>
        <taxon>Agaricomycotina</taxon>
        <taxon>Agaricomycetes</taxon>
        <taxon>Agaricomycetidae</taxon>
        <taxon>Agaricales</taxon>
        <taxon>Schizophyllaceae</taxon>
        <taxon>Schizophyllum</taxon>
    </lineage>
</organism>
<evidence type="ECO:0000313" key="2">
    <source>
        <dbReference type="Proteomes" id="UP000320762"/>
    </source>
</evidence>
<protein>
    <submittedName>
        <fullName evidence="1">Uncharacterized protein</fullName>
    </submittedName>
</protein>
<reference evidence="1 2" key="1">
    <citation type="journal article" date="2019" name="New Phytol.">
        <title>Comparative genomics reveals unique wood-decay strategies and fruiting body development in the Schizophyllaceae.</title>
        <authorList>
            <person name="Almasi E."/>
            <person name="Sahu N."/>
            <person name="Krizsan K."/>
            <person name="Balint B."/>
            <person name="Kovacs G.M."/>
            <person name="Kiss B."/>
            <person name="Cseklye J."/>
            <person name="Drula E."/>
            <person name="Henrissat B."/>
            <person name="Nagy I."/>
            <person name="Chovatia M."/>
            <person name="Adam C."/>
            <person name="LaButti K."/>
            <person name="Lipzen A."/>
            <person name="Riley R."/>
            <person name="Grigoriev I.V."/>
            <person name="Nagy L.G."/>
        </authorList>
    </citation>
    <scope>NUCLEOTIDE SEQUENCE [LARGE SCALE GENOMIC DNA]</scope>
    <source>
        <strain evidence="1 2">NL-1724</strain>
    </source>
</reference>
<evidence type="ECO:0000313" key="1">
    <source>
        <dbReference type="EMBL" id="TRM68789.1"/>
    </source>
</evidence>
<name>A0A550CVH3_9AGAR</name>
<sequence length="174" mass="19100">MDIMWKMCGSIVSRSCISSRSSMKHINMPTICRITMDMSLRAISTYPFLGRRKSSQTTTVGRRVRAQPLMLSPNASLTSSWAANMYSKPSISVSAWHIGVEVLFQDARSRVNGSEASIRKGFSGARRCSSILSIVALSFRSRGRSGFLESICSNSRIRALSAGRGRGLAMIVLK</sequence>
<accession>A0A550CVH3</accession>
<proteinExistence type="predicted"/>
<dbReference type="AlphaFoldDB" id="A0A550CVH3"/>
<keyword evidence="2" id="KW-1185">Reference proteome</keyword>
<gene>
    <name evidence="1" type="ORF">BD626DRAFT_411</name>
</gene>
<comment type="caution">
    <text evidence="1">The sequence shown here is derived from an EMBL/GenBank/DDBJ whole genome shotgun (WGS) entry which is preliminary data.</text>
</comment>
<dbReference type="Proteomes" id="UP000320762">
    <property type="component" value="Unassembled WGS sequence"/>
</dbReference>